<protein>
    <submittedName>
        <fullName evidence="1">Uncharacterized protein</fullName>
    </submittedName>
</protein>
<dbReference type="AlphaFoldDB" id="A0A1H3G7Q3"/>
<dbReference type="EMBL" id="FNOU01000013">
    <property type="protein sequence ID" value="SDX99363.1"/>
    <property type="molecule type" value="Genomic_DNA"/>
</dbReference>
<dbReference type="Proteomes" id="UP000199652">
    <property type="component" value="Unassembled WGS sequence"/>
</dbReference>
<sequence length="61" mass="7051">MTAQQALNLVLGTIDERIHNLSHQREVLLEDDNYLEASDPDCRIRELAAMIDEIQELMKEV</sequence>
<organism evidence="1 2">
    <name type="scientific">Eubacterium barkeri</name>
    <name type="common">Clostridium barkeri</name>
    <dbReference type="NCBI Taxonomy" id="1528"/>
    <lineage>
        <taxon>Bacteria</taxon>
        <taxon>Bacillati</taxon>
        <taxon>Bacillota</taxon>
        <taxon>Clostridia</taxon>
        <taxon>Eubacteriales</taxon>
        <taxon>Eubacteriaceae</taxon>
        <taxon>Eubacterium</taxon>
    </lineage>
</organism>
<evidence type="ECO:0000313" key="1">
    <source>
        <dbReference type="EMBL" id="SDX99363.1"/>
    </source>
</evidence>
<accession>A0A1H3G7Q3</accession>
<evidence type="ECO:0000313" key="2">
    <source>
        <dbReference type="Proteomes" id="UP000199652"/>
    </source>
</evidence>
<name>A0A1H3G7Q3_EUBBA</name>
<reference evidence="2" key="1">
    <citation type="submission" date="2016-10" db="EMBL/GenBank/DDBJ databases">
        <authorList>
            <person name="Varghese N."/>
            <person name="Submissions S."/>
        </authorList>
    </citation>
    <scope>NUCLEOTIDE SEQUENCE [LARGE SCALE GENOMIC DNA]</scope>
    <source>
        <strain evidence="2">VPI 5359</strain>
    </source>
</reference>
<proteinExistence type="predicted"/>
<dbReference type="STRING" id="1528.SAMN04488579_1138"/>
<keyword evidence="2" id="KW-1185">Reference proteome</keyword>
<gene>
    <name evidence="1" type="ORF">SAMN04488579_1138</name>
</gene>
<dbReference type="RefSeq" id="WP_090245475.1">
    <property type="nucleotide sequence ID" value="NZ_FNOU01000013.1"/>
</dbReference>